<evidence type="ECO:0000313" key="2">
    <source>
        <dbReference type="Proteomes" id="UP000244803"/>
    </source>
</evidence>
<sequence length="149" mass="16651">MESIFPYPAQSEFAAIVDSTSHRLENYMYHVDEICRKFPNKSDGVTDGHIKNIQGEKSDEALTEIKKKLKGNKIGVFVRLLGVMRAEGDGKTKVVFNKMFLNPYLPFSLPVVLTLGYSNDRNLVDDGSGTGVLAPRFKIQPIIHLNVPL</sequence>
<proteinExistence type="predicted"/>
<dbReference type="EMBL" id="CP056065">
    <property type="protein sequence ID" value="UVC54001.1"/>
    <property type="molecule type" value="Genomic_DNA"/>
</dbReference>
<gene>
    <name evidence="1" type="ORF">MACJ_003325</name>
</gene>
<reference evidence="1" key="1">
    <citation type="submission" date="2022-07" db="EMBL/GenBank/DDBJ databases">
        <title>Evaluation of T. orientalis genome assembly methods using nanopore sequencing and analysis of variation between genomes.</title>
        <authorList>
            <person name="Yam J."/>
            <person name="Micallef M.L."/>
            <person name="Liu M."/>
            <person name="Djordjevic S.P."/>
            <person name="Bogema D.R."/>
            <person name="Jenkins C."/>
        </authorList>
    </citation>
    <scope>NUCLEOTIDE SEQUENCE</scope>
    <source>
        <strain evidence="1">Fish Creek</strain>
    </source>
</reference>
<protein>
    <submittedName>
        <fullName evidence="1">Uncharacterized protein</fullName>
    </submittedName>
</protein>
<organism evidence="1 2">
    <name type="scientific">Theileria orientalis</name>
    <dbReference type="NCBI Taxonomy" id="68886"/>
    <lineage>
        <taxon>Eukaryota</taxon>
        <taxon>Sar</taxon>
        <taxon>Alveolata</taxon>
        <taxon>Apicomplexa</taxon>
        <taxon>Aconoidasida</taxon>
        <taxon>Piroplasmida</taxon>
        <taxon>Theileriidae</taxon>
        <taxon>Theileria</taxon>
    </lineage>
</organism>
<evidence type="ECO:0000313" key="1">
    <source>
        <dbReference type="EMBL" id="UVC54001.1"/>
    </source>
</evidence>
<dbReference type="AlphaFoldDB" id="A0A976SK20"/>
<dbReference type="Proteomes" id="UP000244803">
    <property type="component" value="Chromosome 1"/>
</dbReference>
<name>A0A976SK20_THEOR</name>
<accession>A0A976SK20</accession>